<dbReference type="KEGG" id="lpk:LACPI_0296"/>
<name>A0A0D6DUQ7_9LACT</name>
<dbReference type="InterPro" id="IPR023991">
    <property type="entry name" value="Bacteriocin_IIb_lactobn/cerein"/>
</dbReference>
<dbReference type="NCBIfam" id="TIGR03949">
    <property type="entry name" value="bact_IIb_cerein"/>
    <property type="match status" value="1"/>
</dbReference>
<organism evidence="2 3">
    <name type="scientific">Pseudolactococcus piscium MKFS47</name>
    <dbReference type="NCBI Taxonomy" id="297352"/>
    <lineage>
        <taxon>Bacteria</taxon>
        <taxon>Bacillati</taxon>
        <taxon>Bacillota</taxon>
        <taxon>Bacilli</taxon>
        <taxon>Lactobacillales</taxon>
        <taxon>Streptococcaceae</taxon>
        <taxon>Pseudolactococcus</taxon>
    </lineage>
</organism>
<gene>
    <name evidence="2" type="ORF">LACPI_0296</name>
</gene>
<keyword evidence="1" id="KW-1133">Transmembrane helix</keyword>
<evidence type="ECO:0000313" key="3">
    <source>
        <dbReference type="Proteomes" id="UP000033166"/>
    </source>
</evidence>
<keyword evidence="1" id="KW-0812">Transmembrane</keyword>
<dbReference type="Proteomes" id="UP000033166">
    <property type="component" value="Chromosome I"/>
</dbReference>
<dbReference type="RefSeq" id="WP_079504753.1">
    <property type="nucleotide sequence ID" value="NZ_LN774769.1"/>
</dbReference>
<dbReference type="GeneID" id="71636819"/>
<feature type="transmembrane region" description="Helical" evidence="1">
    <location>
        <begin position="29"/>
        <end position="49"/>
    </location>
</feature>
<evidence type="ECO:0000256" key="1">
    <source>
        <dbReference type="SAM" id="Phobius"/>
    </source>
</evidence>
<dbReference type="HOGENOM" id="CLU_2973812_0_0_9"/>
<dbReference type="STRING" id="1364.LP2241_10278"/>
<protein>
    <submittedName>
        <fullName evidence="2">Putative bacteriocin, class II</fullName>
    </submittedName>
</protein>
<keyword evidence="1" id="KW-0472">Membrane</keyword>
<evidence type="ECO:0000313" key="2">
    <source>
        <dbReference type="EMBL" id="CEN27496.1"/>
    </source>
</evidence>
<dbReference type="EMBL" id="LN774769">
    <property type="protein sequence ID" value="CEN27496.1"/>
    <property type="molecule type" value="Genomic_DNA"/>
</dbReference>
<dbReference type="AlphaFoldDB" id="A0A0D6DUQ7"/>
<sequence length="58" mass="6161">MKQQKNVELNAISIFKELSEAELVEVNGGIAPLVVIGGFLLISFTLGAVNGCSDARKK</sequence>
<reference evidence="3" key="1">
    <citation type="submission" date="2015-01" db="EMBL/GenBank/DDBJ databases">
        <authorList>
            <person name="Andreevskaya M."/>
        </authorList>
    </citation>
    <scope>NUCLEOTIDE SEQUENCE [LARGE SCALE GENOMIC DNA]</scope>
    <source>
        <strain evidence="3">MKFS47</strain>
    </source>
</reference>
<proteinExistence type="predicted"/>
<accession>A0A0D6DUQ7</accession>